<evidence type="ECO:0000313" key="2">
    <source>
        <dbReference type="Proteomes" id="UP001558613"/>
    </source>
</evidence>
<keyword evidence="2" id="KW-1185">Reference proteome</keyword>
<sequence>MLKPSQSTQTRPRCSSWHRCLTGPVNLSYVGVSLLCGLRWFAPAGVAWARHLPVNPVISQFEGPVSWTHSSFLNSVL</sequence>
<proteinExistence type="predicted"/>
<name>A0ABR3NUG6_9TELE</name>
<reference evidence="1 2" key="1">
    <citation type="submission" date="2023-09" db="EMBL/GenBank/DDBJ databases">
        <authorList>
            <person name="Wang M."/>
        </authorList>
    </citation>
    <scope>NUCLEOTIDE SEQUENCE [LARGE SCALE GENOMIC DNA]</scope>
    <source>
        <strain evidence="1">GT-2023</strain>
        <tissue evidence="1">Liver</tissue>
    </source>
</reference>
<protein>
    <submittedName>
        <fullName evidence="1">Uncharacterized protein</fullName>
    </submittedName>
</protein>
<evidence type="ECO:0000313" key="1">
    <source>
        <dbReference type="EMBL" id="KAL1280298.1"/>
    </source>
</evidence>
<gene>
    <name evidence="1" type="ORF">QQF64_014898</name>
</gene>
<organism evidence="1 2">
    <name type="scientific">Cirrhinus molitorella</name>
    <name type="common">mud carp</name>
    <dbReference type="NCBI Taxonomy" id="172907"/>
    <lineage>
        <taxon>Eukaryota</taxon>
        <taxon>Metazoa</taxon>
        <taxon>Chordata</taxon>
        <taxon>Craniata</taxon>
        <taxon>Vertebrata</taxon>
        <taxon>Euteleostomi</taxon>
        <taxon>Actinopterygii</taxon>
        <taxon>Neopterygii</taxon>
        <taxon>Teleostei</taxon>
        <taxon>Ostariophysi</taxon>
        <taxon>Cypriniformes</taxon>
        <taxon>Cyprinidae</taxon>
        <taxon>Labeoninae</taxon>
        <taxon>Labeonini</taxon>
        <taxon>Cirrhinus</taxon>
    </lineage>
</organism>
<dbReference type="Proteomes" id="UP001558613">
    <property type="component" value="Unassembled WGS sequence"/>
</dbReference>
<dbReference type="EMBL" id="JAYMGO010000002">
    <property type="protein sequence ID" value="KAL1280298.1"/>
    <property type="molecule type" value="Genomic_DNA"/>
</dbReference>
<comment type="caution">
    <text evidence="1">The sequence shown here is derived from an EMBL/GenBank/DDBJ whole genome shotgun (WGS) entry which is preliminary data.</text>
</comment>
<accession>A0ABR3NUG6</accession>